<keyword evidence="3" id="KW-0863">Zinc-finger</keyword>
<keyword evidence="1 6" id="KW-0479">Metal-binding</keyword>
<dbReference type="AlphaFoldDB" id="A0A7N0T1P9"/>
<dbReference type="EnsemblPlants" id="Kaladp0018s0137.1.v1.1">
    <property type="protein sequence ID" value="Kaladp0018s0137.1.v1.1"/>
    <property type="gene ID" value="Kaladp0018s0137.v1.1"/>
</dbReference>
<evidence type="ECO:0000313" key="8">
    <source>
        <dbReference type="EnsemblPlants" id="Kaladp0018s0137.1.v1.1"/>
    </source>
</evidence>
<keyword evidence="2" id="KW-0547">Nucleotide-binding</keyword>
<keyword evidence="9" id="KW-1185">Reference proteome</keyword>
<evidence type="ECO:0000256" key="5">
    <source>
        <dbReference type="ARBA" id="ARBA00023134"/>
    </source>
</evidence>
<keyword evidence="5" id="KW-0342">GTP-binding</keyword>
<name>A0A7N0T1P9_KALFE</name>
<dbReference type="GO" id="GO:0003924">
    <property type="term" value="F:GTPase activity"/>
    <property type="evidence" value="ECO:0007669"/>
    <property type="project" value="InterPro"/>
</dbReference>
<dbReference type="Pfam" id="PF00503">
    <property type="entry name" value="G-alpha"/>
    <property type="match status" value="1"/>
</dbReference>
<accession>A0A7N0T1P9</accession>
<organism evidence="8 9">
    <name type="scientific">Kalanchoe fedtschenkoi</name>
    <name type="common">Lavender scallops</name>
    <name type="synonym">South American air plant</name>
    <dbReference type="NCBI Taxonomy" id="63787"/>
    <lineage>
        <taxon>Eukaryota</taxon>
        <taxon>Viridiplantae</taxon>
        <taxon>Streptophyta</taxon>
        <taxon>Embryophyta</taxon>
        <taxon>Tracheophyta</taxon>
        <taxon>Spermatophyta</taxon>
        <taxon>Magnoliopsida</taxon>
        <taxon>eudicotyledons</taxon>
        <taxon>Gunneridae</taxon>
        <taxon>Pentapetalae</taxon>
        <taxon>Saxifragales</taxon>
        <taxon>Crassulaceae</taxon>
        <taxon>Kalanchoe</taxon>
    </lineage>
</organism>
<dbReference type="SUPFAM" id="SSF57903">
    <property type="entry name" value="FYVE/PHD zinc finger"/>
    <property type="match status" value="1"/>
</dbReference>
<dbReference type="PANTHER" id="PTHR36486:SF4">
    <property type="entry name" value="PH DOMAIN-CONTAINING PROTEIN"/>
    <property type="match status" value="1"/>
</dbReference>
<dbReference type="InterPro" id="IPR001019">
    <property type="entry name" value="Gprotein_alpha_su"/>
</dbReference>
<evidence type="ECO:0000256" key="2">
    <source>
        <dbReference type="ARBA" id="ARBA00022741"/>
    </source>
</evidence>
<evidence type="ECO:0000256" key="6">
    <source>
        <dbReference type="PIRSR" id="PIRSR601019-2"/>
    </source>
</evidence>
<keyword evidence="4" id="KW-0862">Zinc</keyword>
<evidence type="ECO:0000256" key="4">
    <source>
        <dbReference type="ARBA" id="ARBA00022833"/>
    </source>
</evidence>
<evidence type="ECO:0000313" key="9">
    <source>
        <dbReference type="Proteomes" id="UP000594263"/>
    </source>
</evidence>
<dbReference type="GO" id="GO:0008270">
    <property type="term" value="F:zinc ion binding"/>
    <property type="evidence" value="ECO:0007669"/>
    <property type="project" value="UniProtKB-KW"/>
</dbReference>
<dbReference type="GO" id="GO:0007186">
    <property type="term" value="P:G protein-coupled receptor signaling pathway"/>
    <property type="evidence" value="ECO:0007669"/>
    <property type="project" value="InterPro"/>
</dbReference>
<dbReference type="InterPro" id="IPR011011">
    <property type="entry name" value="Znf_FYVE_PHD"/>
</dbReference>
<feature type="compositionally biased region" description="Low complexity" evidence="7">
    <location>
        <begin position="170"/>
        <end position="197"/>
    </location>
</feature>
<feature type="compositionally biased region" description="Acidic residues" evidence="7">
    <location>
        <begin position="198"/>
        <end position="210"/>
    </location>
</feature>
<dbReference type="InterPro" id="IPR053057">
    <property type="entry name" value="XLG_GTP-binding"/>
</dbReference>
<evidence type="ECO:0000256" key="3">
    <source>
        <dbReference type="ARBA" id="ARBA00022771"/>
    </source>
</evidence>
<evidence type="ECO:0000256" key="7">
    <source>
        <dbReference type="SAM" id="MobiDB-lite"/>
    </source>
</evidence>
<feature type="region of interest" description="Disordered" evidence="7">
    <location>
        <begin position="165"/>
        <end position="210"/>
    </location>
</feature>
<protein>
    <submittedName>
        <fullName evidence="8">Uncharacterized protein</fullName>
    </submittedName>
</protein>
<dbReference type="GO" id="GO:0031683">
    <property type="term" value="F:G-protein beta/gamma-subunit complex binding"/>
    <property type="evidence" value="ECO:0007669"/>
    <property type="project" value="InterPro"/>
</dbReference>
<proteinExistence type="predicted"/>
<dbReference type="PANTHER" id="PTHR36486">
    <property type="entry name" value="OS01G0977800 PROTEIN"/>
    <property type="match status" value="1"/>
</dbReference>
<feature type="binding site" evidence="6">
    <location>
        <position position="574"/>
    </location>
    <ligand>
        <name>Mg(2+)</name>
        <dbReference type="ChEBI" id="CHEBI:18420"/>
    </ligand>
</feature>
<dbReference type="Gramene" id="Kaladp0018s0137.1.v1.1">
    <property type="protein sequence ID" value="Kaladp0018s0137.1.v1.1"/>
    <property type="gene ID" value="Kaladp0018s0137.v1.1"/>
</dbReference>
<dbReference type="Proteomes" id="UP000594263">
    <property type="component" value="Unplaced"/>
</dbReference>
<reference evidence="8" key="1">
    <citation type="submission" date="2021-01" db="UniProtKB">
        <authorList>
            <consortium name="EnsemblPlants"/>
        </authorList>
    </citation>
    <scope>IDENTIFICATION</scope>
</reference>
<evidence type="ECO:0000256" key="1">
    <source>
        <dbReference type="ARBA" id="ARBA00022723"/>
    </source>
</evidence>
<sequence>MMNVLLRKIMPVGGGDREEDEDVGDDDFNGEYSFAMEYKGPLVGYDIPQVVPVDVEQIPTAAVVMSDVLLEDFSVPVVQPILKRVNASRMCLEGSDFVAAKLVELERYGSCSGQDEDGEGEDCCLDGDLVHRDRRRKILEGGGMDQMSDDIGGLQVSEGLKNGELDVAKSSDGSGSAGSLGFSEDTSGSCELSGSSEVEVEVELPCESEKDEGLDDLLEQSIGSSGGGSLSRSISLETYSFVDEEELDHEDEERTHVRKQSVVTFQDGEPSGIVCVESDSEDDELYNVRQVPTAERKGKKGSCYRCCKGNKWTKKEACFVCGAKFCGKCLLKMMGDMSEGRKCVTCIRHPINESRRGSLGKPSWLLKRLLTEDQVKQVMTYELISEANQLIPELVTVNGKPLSYEEMNVLRSCKWPPKGLKPGQYWYDKVSGLWGKEGEKPSQIISPHLNVGDQIKPTASNGNTNVLINNRVITKSELLMLQMAGVECEGNPHFWVNADGTYQEEGQNLVKGNLWDKTGMKLVCKFLSLPVPISLAQTGNEIADNLENGVNPDQLKKKSLYKLLLVGFSNSGTSTLHKQAKILYNVPFSEDERQCFKSLIQCNLYKYLAILLQGRKRFEEESLIEERQKQSSSECGPSGSFSLIKTALPFLSSLFRTFSVPLINCVIIFDFGWNVIII</sequence>
<dbReference type="GO" id="GO:0005525">
    <property type="term" value="F:GTP binding"/>
    <property type="evidence" value="ECO:0007669"/>
    <property type="project" value="UniProtKB-KW"/>
</dbReference>
<keyword evidence="6" id="KW-0460">Magnesium</keyword>